<feature type="domain" description="DUF4168" evidence="2">
    <location>
        <begin position="151"/>
        <end position="187"/>
    </location>
</feature>
<evidence type="ECO:0000256" key="1">
    <source>
        <dbReference type="SAM" id="SignalP"/>
    </source>
</evidence>
<dbReference type="RefSeq" id="WP_376835125.1">
    <property type="nucleotide sequence ID" value="NZ_JBHLSW010000003.1"/>
</dbReference>
<accession>A0ABV6R2W6</accession>
<name>A0ABV6R2W6_9CAUL</name>
<proteinExistence type="predicted"/>
<protein>
    <submittedName>
        <fullName evidence="3">DUF4168 domain-containing protein</fullName>
    </submittedName>
</protein>
<comment type="caution">
    <text evidence="3">The sequence shown here is derived from an EMBL/GenBank/DDBJ whole genome shotgun (WGS) entry which is preliminary data.</text>
</comment>
<dbReference type="Proteomes" id="UP001589906">
    <property type="component" value="Unassembled WGS sequence"/>
</dbReference>
<dbReference type="EMBL" id="JBHLSW010000003">
    <property type="protein sequence ID" value="MFC0633352.1"/>
    <property type="molecule type" value="Genomic_DNA"/>
</dbReference>
<sequence>MRFHLFAAVSAVALLATGAHAQDAGAQPAPAPAAEAQVVTDADLAAFARAATSVRTVMEGVQGGQPTADQQAAMATAITDAGLTIDRFNAISTQVAADPELQARVAIAATPESPAGSVAAGVTDAELAQFAPAYARVREIAVAANGAPTTEQQTQMAEIIQNSGLTIERFNEISGALSSDQRLQARVALAEAQAG</sequence>
<feature type="domain" description="DUF4168" evidence="2">
    <location>
        <begin position="70"/>
        <end position="105"/>
    </location>
</feature>
<feature type="signal peptide" evidence="1">
    <location>
        <begin position="1"/>
        <end position="21"/>
    </location>
</feature>
<evidence type="ECO:0000313" key="3">
    <source>
        <dbReference type="EMBL" id="MFC0633352.1"/>
    </source>
</evidence>
<keyword evidence="1" id="KW-0732">Signal</keyword>
<feature type="chain" id="PRO_5046084059" evidence="1">
    <location>
        <begin position="22"/>
        <end position="195"/>
    </location>
</feature>
<evidence type="ECO:0000313" key="4">
    <source>
        <dbReference type="Proteomes" id="UP001589906"/>
    </source>
</evidence>
<reference evidence="3 4" key="1">
    <citation type="submission" date="2024-09" db="EMBL/GenBank/DDBJ databases">
        <authorList>
            <person name="Sun Q."/>
            <person name="Mori K."/>
        </authorList>
    </citation>
    <scope>NUCLEOTIDE SEQUENCE [LARGE SCALE GENOMIC DNA]</scope>
    <source>
        <strain evidence="3 4">NCAIM B.02621</strain>
    </source>
</reference>
<organism evidence="3 4">
    <name type="scientific">Brevundimonas balnearis</name>
    <dbReference type="NCBI Taxonomy" id="1572858"/>
    <lineage>
        <taxon>Bacteria</taxon>
        <taxon>Pseudomonadati</taxon>
        <taxon>Pseudomonadota</taxon>
        <taxon>Alphaproteobacteria</taxon>
        <taxon>Caulobacterales</taxon>
        <taxon>Caulobacteraceae</taxon>
        <taxon>Brevundimonas</taxon>
    </lineage>
</organism>
<dbReference type="Pfam" id="PF13767">
    <property type="entry name" value="DUF4168"/>
    <property type="match status" value="2"/>
</dbReference>
<dbReference type="InterPro" id="IPR025433">
    <property type="entry name" value="DUF4168"/>
</dbReference>
<keyword evidence="4" id="KW-1185">Reference proteome</keyword>
<gene>
    <name evidence="3" type="ORF">ACFFGE_05585</name>
</gene>
<evidence type="ECO:0000259" key="2">
    <source>
        <dbReference type="Pfam" id="PF13767"/>
    </source>
</evidence>